<feature type="compositionally biased region" description="Basic and acidic residues" evidence="1">
    <location>
        <begin position="118"/>
        <end position="129"/>
    </location>
</feature>
<dbReference type="EMBL" id="MRZV01000547">
    <property type="protein sequence ID" value="PIK47957.1"/>
    <property type="molecule type" value="Genomic_DNA"/>
</dbReference>
<feature type="compositionally biased region" description="Polar residues" evidence="1">
    <location>
        <begin position="200"/>
        <end position="218"/>
    </location>
</feature>
<feature type="region of interest" description="Disordered" evidence="1">
    <location>
        <begin position="157"/>
        <end position="218"/>
    </location>
</feature>
<accession>A0A2G8KJ07</accession>
<protein>
    <submittedName>
        <fullName evidence="2">Uncharacterized protein</fullName>
    </submittedName>
</protein>
<dbReference type="Proteomes" id="UP000230750">
    <property type="component" value="Unassembled WGS sequence"/>
</dbReference>
<name>A0A2G8KJ07_STIJA</name>
<sequence>MSPVEGEAHGKNGHPTDVTTAYERFIQLAAEVNADDSLEPEEKKRRLGAIHEQLTKLIHSVTGVPKELIGNKLPHPEAEALRQEFLKEVDNALKSTSMSTEERKSAIGVAGHNSDNLDEAKGASKDGAKHQTHKQMQKTLQSRARADVMSKMKHIMNDASLTQEGQEGAVQPRDEERNSSSAATISETRWRSALHRRSPQKNQACQQEVNSASILRQL</sequence>
<organism evidence="2 3">
    <name type="scientific">Stichopus japonicus</name>
    <name type="common">Sea cucumber</name>
    <dbReference type="NCBI Taxonomy" id="307972"/>
    <lineage>
        <taxon>Eukaryota</taxon>
        <taxon>Metazoa</taxon>
        <taxon>Echinodermata</taxon>
        <taxon>Eleutherozoa</taxon>
        <taxon>Echinozoa</taxon>
        <taxon>Holothuroidea</taxon>
        <taxon>Aspidochirotacea</taxon>
        <taxon>Aspidochirotida</taxon>
        <taxon>Stichopodidae</taxon>
        <taxon>Apostichopus</taxon>
    </lineage>
</organism>
<evidence type="ECO:0000313" key="3">
    <source>
        <dbReference type="Proteomes" id="UP000230750"/>
    </source>
</evidence>
<keyword evidence="3" id="KW-1185">Reference proteome</keyword>
<reference evidence="2 3" key="1">
    <citation type="journal article" date="2017" name="PLoS Biol.">
        <title>The sea cucumber genome provides insights into morphological evolution and visceral regeneration.</title>
        <authorList>
            <person name="Zhang X."/>
            <person name="Sun L."/>
            <person name="Yuan J."/>
            <person name="Sun Y."/>
            <person name="Gao Y."/>
            <person name="Zhang L."/>
            <person name="Li S."/>
            <person name="Dai H."/>
            <person name="Hamel J.F."/>
            <person name="Liu C."/>
            <person name="Yu Y."/>
            <person name="Liu S."/>
            <person name="Lin W."/>
            <person name="Guo K."/>
            <person name="Jin S."/>
            <person name="Xu P."/>
            <person name="Storey K.B."/>
            <person name="Huan P."/>
            <person name="Zhang T."/>
            <person name="Zhou Y."/>
            <person name="Zhang J."/>
            <person name="Lin C."/>
            <person name="Li X."/>
            <person name="Xing L."/>
            <person name="Huo D."/>
            <person name="Sun M."/>
            <person name="Wang L."/>
            <person name="Mercier A."/>
            <person name="Li F."/>
            <person name="Yang H."/>
            <person name="Xiang J."/>
        </authorList>
    </citation>
    <scope>NUCLEOTIDE SEQUENCE [LARGE SCALE GENOMIC DNA]</scope>
    <source>
        <strain evidence="2">Shaxun</strain>
        <tissue evidence="2">Muscle</tissue>
    </source>
</reference>
<feature type="region of interest" description="Disordered" evidence="1">
    <location>
        <begin position="96"/>
        <end position="139"/>
    </location>
</feature>
<proteinExistence type="predicted"/>
<evidence type="ECO:0000256" key="1">
    <source>
        <dbReference type="SAM" id="MobiDB-lite"/>
    </source>
</evidence>
<gene>
    <name evidence="2" type="ORF">BSL78_15165</name>
</gene>
<comment type="caution">
    <text evidence="2">The sequence shown here is derived from an EMBL/GenBank/DDBJ whole genome shotgun (WGS) entry which is preliminary data.</text>
</comment>
<evidence type="ECO:0000313" key="2">
    <source>
        <dbReference type="EMBL" id="PIK47957.1"/>
    </source>
</evidence>
<dbReference type="AlphaFoldDB" id="A0A2G8KJ07"/>